<dbReference type="PANTHER" id="PTHR43708:SF1">
    <property type="entry name" value="GALACTOSE_LACTOSE METABOLISM REGULATORY PROTEIN GAL80"/>
    <property type="match status" value="1"/>
</dbReference>
<dbReference type="Gene3D" id="3.40.50.720">
    <property type="entry name" value="NAD(P)-binding Rossmann-like Domain"/>
    <property type="match status" value="1"/>
</dbReference>
<feature type="domain" description="Gal80p-like C-terminal" evidence="2">
    <location>
        <begin position="113"/>
        <end position="248"/>
    </location>
</feature>
<comment type="caution">
    <text evidence="3">The sequence shown here is derived from an EMBL/GenBank/DDBJ whole genome shotgun (WGS) entry which is preliminary data.</text>
</comment>
<dbReference type="SUPFAM" id="SSF51735">
    <property type="entry name" value="NAD(P)-binding Rossmann-fold domains"/>
    <property type="match status" value="1"/>
</dbReference>
<evidence type="ECO:0000313" key="3">
    <source>
        <dbReference type="EMBL" id="EAQ81485.1"/>
    </source>
</evidence>
<dbReference type="SUPFAM" id="SSF55347">
    <property type="entry name" value="Glyceraldehyde-3-phosphate dehydrogenase-like, C-terminal domain"/>
    <property type="match status" value="1"/>
</dbReference>
<name>A3ZP11_9BACT</name>
<dbReference type="AlphaFoldDB" id="A3ZP11"/>
<reference evidence="3 4" key="1">
    <citation type="submission" date="2006-02" db="EMBL/GenBank/DDBJ databases">
        <authorList>
            <person name="Amann R."/>
            <person name="Ferriera S."/>
            <person name="Johnson J."/>
            <person name="Kravitz S."/>
            <person name="Halpern A."/>
            <person name="Remington K."/>
            <person name="Beeson K."/>
            <person name="Tran B."/>
            <person name="Rogers Y.-H."/>
            <person name="Friedman R."/>
            <person name="Venter J.C."/>
        </authorList>
    </citation>
    <scope>NUCLEOTIDE SEQUENCE [LARGE SCALE GENOMIC DNA]</scope>
    <source>
        <strain evidence="3 4">DSM 3645</strain>
    </source>
</reference>
<feature type="domain" description="Gfo/Idh/MocA-like oxidoreductase N-terminal" evidence="1">
    <location>
        <begin position="3"/>
        <end position="102"/>
    </location>
</feature>
<dbReference type="Pfam" id="PF22685">
    <property type="entry name" value="Gal80p_C-like"/>
    <property type="match status" value="1"/>
</dbReference>
<evidence type="ECO:0000259" key="1">
    <source>
        <dbReference type="Pfam" id="PF01408"/>
    </source>
</evidence>
<evidence type="ECO:0000313" key="4">
    <source>
        <dbReference type="Proteomes" id="UP000004358"/>
    </source>
</evidence>
<gene>
    <name evidence="3" type="ORF">DSM3645_27927</name>
</gene>
<dbReference type="InterPro" id="IPR000683">
    <property type="entry name" value="Gfo/Idh/MocA-like_OxRdtase_N"/>
</dbReference>
<dbReference type="eggNOG" id="COG0673">
    <property type="taxonomic scope" value="Bacteria"/>
</dbReference>
<dbReference type="Pfam" id="PF01408">
    <property type="entry name" value="GFO_IDH_MocA"/>
    <property type="match status" value="1"/>
</dbReference>
<accession>A3ZP11</accession>
<dbReference type="Proteomes" id="UP000004358">
    <property type="component" value="Unassembled WGS sequence"/>
</dbReference>
<dbReference type="STRING" id="314230.DSM3645_27927"/>
<proteinExistence type="predicted"/>
<dbReference type="PANTHER" id="PTHR43708">
    <property type="entry name" value="CONSERVED EXPRESSED OXIDOREDUCTASE (EUROFUNG)"/>
    <property type="match status" value="1"/>
</dbReference>
<dbReference type="GO" id="GO:0000166">
    <property type="term" value="F:nucleotide binding"/>
    <property type="evidence" value="ECO:0007669"/>
    <property type="project" value="InterPro"/>
</dbReference>
<dbReference type="InterPro" id="IPR051317">
    <property type="entry name" value="Gfo/Idh/MocA_oxidoreduct"/>
</dbReference>
<dbReference type="InterPro" id="IPR036291">
    <property type="entry name" value="NAD(P)-bd_dom_sf"/>
</dbReference>
<evidence type="ECO:0000259" key="2">
    <source>
        <dbReference type="Pfam" id="PF22685"/>
    </source>
</evidence>
<protein>
    <submittedName>
        <fullName evidence="3">Putative oxidoreductase, mmyg</fullName>
    </submittedName>
</protein>
<dbReference type="Gene3D" id="3.30.360.10">
    <property type="entry name" value="Dihydrodipicolinate Reductase, domain 2"/>
    <property type="match status" value="1"/>
</dbReference>
<dbReference type="InterPro" id="IPR055080">
    <property type="entry name" value="Gal80p-like_C"/>
</dbReference>
<dbReference type="EMBL" id="AANZ01000004">
    <property type="protein sequence ID" value="EAQ81485.1"/>
    <property type="molecule type" value="Genomic_DNA"/>
</dbReference>
<sequence>MLQQLPQYELAAVATTRRATADAAAAEFNVPSAYDNFSELVQQSDVDLVVVNTRAPEHFVVAQAAIDAGKHVYCEWPLTTNTIDSTTLLDAASQAGIRHAVGLQRRMAASSRYLRELLEEGYVGQVRSLHLHVSEPTFYRQRADVLAFTAPGENFSSVLSIYGGHFLDMLFWISGWPNEIVAVTTSQFDEVTLTGTNEVIPSSAPDQLLISGTYTSGAVLSVHVEGGKRNGFGVRLEITGTDGDLRLTYGEAFSNTRDGRIEGTQGERQPMVELAIPERLQWAPQLKMGGSVRELGNLYAALAADMAAGTSNAPTFADALPMHQFLDLVEESSKTGRRAIWNSKLDSSINAT</sequence>
<dbReference type="HOGENOM" id="CLU_023194_25_0_0"/>
<organism evidence="3 4">
    <name type="scientific">Blastopirellula marina DSM 3645</name>
    <dbReference type="NCBI Taxonomy" id="314230"/>
    <lineage>
        <taxon>Bacteria</taxon>
        <taxon>Pseudomonadati</taxon>
        <taxon>Planctomycetota</taxon>
        <taxon>Planctomycetia</taxon>
        <taxon>Pirellulales</taxon>
        <taxon>Pirellulaceae</taxon>
        <taxon>Blastopirellula</taxon>
    </lineage>
</organism>